<protein>
    <submittedName>
        <fullName evidence="2">Transposase</fullName>
    </submittedName>
</protein>
<name>A0A2T1NE78_9FLAO</name>
<dbReference type="EMBL" id="PXOQ01000007">
    <property type="protein sequence ID" value="PSG90752.1"/>
    <property type="molecule type" value="Genomic_DNA"/>
</dbReference>
<dbReference type="SUPFAM" id="SSF143422">
    <property type="entry name" value="Transposase IS200-like"/>
    <property type="match status" value="1"/>
</dbReference>
<dbReference type="SMART" id="SM01321">
    <property type="entry name" value="Y1_Tnp"/>
    <property type="match status" value="1"/>
</dbReference>
<evidence type="ECO:0000313" key="3">
    <source>
        <dbReference type="Proteomes" id="UP000238426"/>
    </source>
</evidence>
<accession>A0A2T1NE78</accession>
<dbReference type="Gene3D" id="3.30.70.1290">
    <property type="entry name" value="Transposase IS200-like"/>
    <property type="match status" value="1"/>
</dbReference>
<dbReference type="GO" id="GO:0043565">
    <property type="term" value="F:sequence-specific DNA binding"/>
    <property type="evidence" value="ECO:0007669"/>
    <property type="project" value="TreeGrafter"/>
</dbReference>
<reference evidence="2 3" key="1">
    <citation type="submission" date="2018-03" db="EMBL/GenBank/DDBJ databases">
        <title>Mesoflavibacter sp. HG37 and Mesoflavibacter sp. HG96 sp.nov., two marine bacteria isolated from seawater of Western Pacific Ocean.</title>
        <authorList>
            <person name="Cheng H."/>
            <person name="Wu Y.-H."/>
            <person name="Guo L.-L."/>
            <person name="Xu X.-W."/>
        </authorList>
    </citation>
    <scope>NUCLEOTIDE SEQUENCE [LARGE SCALE GENOMIC DNA]</scope>
    <source>
        <strain evidence="2 3">KCTC 32269</strain>
    </source>
</reference>
<dbReference type="RefSeq" id="WP_106462893.1">
    <property type="nucleotide sequence ID" value="NZ_PXOQ01000007.1"/>
</dbReference>
<dbReference type="Proteomes" id="UP000238426">
    <property type="component" value="Unassembled WGS sequence"/>
</dbReference>
<evidence type="ECO:0000259" key="1">
    <source>
        <dbReference type="SMART" id="SM01321"/>
    </source>
</evidence>
<dbReference type="PANTHER" id="PTHR36966">
    <property type="entry name" value="REP-ASSOCIATED TYROSINE TRANSPOSASE"/>
    <property type="match status" value="1"/>
</dbReference>
<proteinExistence type="predicted"/>
<dbReference type="NCBIfam" id="NF047646">
    <property type="entry name" value="REP_Tyr_transpos"/>
    <property type="match status" value="1"/>
</dbReference>
<sequence>MCRKYKFHNELGAYFISFATVNWVDVFTRINYFDIVIESLNYCRKYKGMEIYGYCLMTNHVHLIFRASNSNPSDLIRDFKGFASRKILKTIKENPQESRKEWLLNLFFNAGQSKSNVSNMQFWQQNNKPIEVWSLKVFEQKLTYIHENPVKSGFVTNPTDWKYSSARNYANNDQTVIEIDIN</sequence>
<dbReference type="PANTHER" id="PTHR36966:SF1">
    <property type="entry name" value="REP-ASSOCIATED TYROSINE TRANSPOSASE"/>
    <property type="match status" value="1"/>
</dbReference>
<gene>
    <name evidence="2" type="ORF">C7H52_05615</name>
</gene>
<organism evidence="2 3">
    <name type="scientific">Aurantibacter aestuarii</name>
    <dbReference type="NCBI Taxonomy" id="1266046"/>
    <lineage>
        <taxon>Bacteria</taxon>
        <taxon>Pseudomonadati</taxon>
        <taxon>Bacteroidota</taxon>
        <taxon>Flavobacteriia</taxon>
        <taxon>Flavobacteriales</taxon>
        <taxon>Flavobacteriaceae</taxon>
        <taxon>Aurantibacter</taxon>
    </lineage>
</organism>
<dbReference type="InterPro" id="IPR036515">
    <property type="entry name" value="Transposase_17_sf"/>
</dbReference>
<dbReference type="InterPro" id="IPR052715">
    <property type="entry name" value="RAYT_transposase"/>
</dbReference>
<dbReference type="GO" id="GO:0004803">
    <property type="term" value="F:transposase activity"/>
    <property type="evidence" value="ECO:0007669"/>
    <property type="project" value="InterPro"/>
</dbReference>
<comment type="caution">
    <text evidence="2">The sequence shown here is derived from an EMBL/GenBank/DDBJ whole genome shotgun (WGS) entry which is preliminary data.</text>
</comment>
<dbReference type="OrthoDB" id="9788881at2"/>
<keyword evidence="3" id="KW-1185">Reference proteome</keyword>
<evidence type="ECO:0000313" key="2">
    <source>
        <dbReference type="EMBL" id="PSG90752.1"/>
    </source>
</evidence>
<dbReference type="GO" id="GO:0006313">
    <property type="term" value="P:DNA transposition"/>
    <property type="evidence" value="ECO:0007669"/>
    <property type="project" value="InterPro"/>
</dbReference>
<dbReference type="Pfam" id="PF01797">
    <property type="entry name" value="Y1_Tnp"/>
    <property type="match status" value="1"/>
</dbReference>
<dbReference type="AlphaFoldDB" id="A0A2T1NE78"/>
<feature type="domain" description="Transposase IS200-like" evidence="1">
    <location>
        <begin position="9"/>
        <end position="127"/>
    </location>
</feature>
<dbReference type="InterPro" id="IPR002686">
    <property type="entry name" value="Transposase_17"/>
</dbReference>